<evidence type="ECO:0000313" key="2">
    <source>
        <dbReference type="Proteomes" id="UP000315389"/>
    </source>
</evidence>
<sequence>MAPFPSELLATLTPLAVQHDSLAIPAHRNIVALAAARFEKPHWVVTPEQAAAASAPTRGSGGARFRGAAIAVETVDPQFALTEGLIINGPFRIGARDAQGAGLLPVEHDIYVLPDADEATVAALREWAMAVARHCWGAVIQSSGNVLRPDPESLVDLRLYSPDPQPNEVVATALRPVLPQIQPFQDRDGSEALYMQLEYDGTIVIRRYRASRELPPALSTVDWREFGPHVYEVSWIPPAPEELDNPSPSALHLIARRRASQLVARAATVLREQYDGTVLDFEDFMVRPADLKARTQGKYTGLA</sequence>
<keyword evidence="2" id="KW-1185">Reference proteome</keyword>
<dbReference type="Proteomes" id="UP000315389">
    <property type="component" value="Unassembled WGS sequence"/>
</dbReference>
<name>A0A542ZTG7_RARFA</name>
<dbReference type="RefSeq" id="WP_142117987.1">
    <property type="nucleotide sequence ID" value="NZ_BAAASV010000002.1"/>
</dbReference>
<comment type="caution">
    <text evidence="1">The sequence shown here is derived from an EMBL/GenBank/DDBJ whole genome shotgun (WGS) entry which is preliminary data.</text>
</comment>
<evidence type="ECO:0000313" key="1">
    <source>
        <dbReference type="EMBL" id="TQL63655.1"/>
    </source>
</evidence>
<protein>
    <submittedName>
        <fullName evidence="1">Uncharacterized protein</fullName>
    </submittedName>
</protein>
<proteinExistence type="predicted"/>
<dbReference type="OrthoDB" id="5139398at2"/>
<reference evidence="1 2" key="1">
    <citation type="submission" date="2019-06" db="EMBL/GenBank/DDBJ databases">
        <title>Sequencing the genomes of 1000 actinobacteria strains.</title>
        <authorList>
            <person name="Klenk H.-P."/>
        </authorList>
    </citation>
    <scope>NUCLEOTIDE SEQUENCE [LARGE SCALE GENOMIC DNA]</scope>
    <source>
        <strain evidence="1 2">DSM 4813</strain>
    </source>
</reference>
<gene>
    <name evidence="1" type="ORF">FB461_0122</name>
</gene>
<accession>A0A542ZTG7</accession>
<organism evidence="1 2">
    <name type="scientific">Rarobacter faecitabidus</name>
    <dbReference type="NCBI Taxonomy" id="13243"/>
    <lineage>
        <taxon>Bacteria</taxon>
        <taxon>Bacillati</taxon>
        <taxon>Actinomycetota</taxon>
        <taxon>Actinomycetes</taxon>
        <taxon>Micrococcales</taxon>
        <taxon>Rarobacteraceae</taxon>
        <taxon>Rarobacter</taxon>
    </lineage>
</organism>
<dbReference type="EMBL" id="VFOS01000001">
    <property type="protein sequence ID" value="TQL63655.1"/>
    <property type="molecule type" value="Genomic_DNA"/>
</dbReference>
<dbReference type="AlphaFoldDB" id="A0A542ZTG7"/>